<dbReference type="RefSeq" id="WP_189465599.1">
    <property type="nucleotide sequence ID" value="NZ_BMXS01000001.1"/>
</dbReference>
<sequence length="777" mass="84792">MSTPRRPLYQQLPEIYRIKDGEQRPAHQLEAYMGILDEVMAGVRDNIEALYHDFFIETCDDWLIPYLGDLLGVSHLAGDPWTLRADVARTVFHRRRKGTLGAIESLSYTLTGWAAHAVESRERMAWNQHLNHQRPDAGGQPPLRLRTDIVSQVRGGMATLRDPAQLSFLNGPFDPFAHVADVKPGQIGVPRYNLPNLGVYLWRLKDFQVPVADPGSIEAAAVVPAQAGDAAAVVRAIVHPQGDPMTLFNTHRYRADDDPPDLSHTDAVPGPMPWARLSSDTPTGNPQAYVAVAPYTGTPGQPSAGAVGLILHVPEPLPDTAGWTFRGANLCAWEEGLRPALREREIAIDPERGRVLFGLSDLAGEATPLAEGLRISYTYGFSGPSGAHPIVRNATPSEWQNQAVVLRNVSGGGATALRDALADLGTQTQPVVVEIQDSRTYTLDIDDVVGHGTEGGAPTLTLTTSLWMRAASGQRPVIRLVNPLRFRPLDVLGAGAAEVIANLMVRLEGLYLTWDREAAGFADPNEALIQQAALNRLELDGTTLDPGGAWQLDPLSPGVRQALRPALHVANDFGFVDDPNETDAFDQQPWIVIHRSIVGRVEADDEYQLELIDSLIDAGSAEGDPAPEFAVCAASGDPLLEWGPTLQVAGMTCFGRMRVHSVDGQGSIWLHRLEAHDNQRGCVKFSFFSGDGDRLPPHHGCLFATSASISFTATWFGLPGYGQLRLRSDRRLLEQGPNNDAMGCFGYLLNTHKWKNLNIRYREFVPVGIRTILVPVT</sequence>
<evidence type="ECO:0000313" key="1">
    <source>
        <dbReference type="EMBL" id="GGX79736.1"/>
    </source>
</evidence>
<keyword evidence="2" id="KW-1185">Reference proteome</keyword>
<reference evidence="2" key="1">
    <citation type="journal article" date="2019" name="Int. J. Syst. Evol. Microbiol.">
        <title>The Global Catalogue of Microorganisms (GCM) 10K type strain sequencing project: providing services to taxonomists for standard genome sequencing and annotation.</title>
        <authorList>
            <consortium name="The Broad Institute Genomics Platform"/>
            <consortium name="The Broad Institute Genome Sequencing Center for Infectious Disease"/>
            <person name="Wu L."/>
            <person name="Ma J."/>
        </authorList>
    </citation>
    <scope>NUCLEOTIDE SEQUENCE [LARGE SCALE GENOMIC DNA]</scope>
    <source>
        <strain evidence="2">KCTC 22228</strain>
    </source>
</reference>
<accession>A0ABQ2YEQ9</accession>
<organism evidence="1 2">
    <name type="scientific">Litchfieldella qijiaojingensis</name>
    <dbReference type="NCBI Taxonomy" id="980347"/>
    <lineage>
        <taxon>Bacteria</taxon>
        <taxon>Pseudomonadati</taxon>
        <taxon>Pseudomonadota</taxon>
        <taxon>Gammaproteobacteria</taxon>
        <taxon>Oceanospirillales</taxon>
        <taxon>Halomonadaceae</taxon>
        <taxon>Litchfieldella</taxon>
    </lineage>
</organism>
<evidence type="ECO:0008006" key="3">
    <source>
        <dbReference type="Google" id="ProtNLM"/>
    </source>
</evidence>
<dbReference type="EMBL" id="BMXS01000001">
    <property type="protein sequence ID" value="GGX79736.1"/>
    <property type="molecule type" value="Genomic_DNA"/>
</dbReference>
<dbReference type="Proteomes" id="UP000653056">
    <property type="component" value="Unassembled WGS sequence"/>
</dbReference>
<evidence type="ECO:0000313" key="2">
    <source>
        <dbReference type="Proteomes" id="UP000653056"/>
    </source>
</evidence>
<comment type="caution">
    <text evidence="1">The sequence shown here is derived from an EMBL/GenBank/DDBJ whole genome shotgun (WGS) entry which is preliminary data.</text>
</comment>
<gene>
    <name evidence="1" type="ORF">GCM10007160_03910</name>
</gene>
<name>A0ABQ2YEQ9_9GAMM</name>
<proteinExistence type="predicted"/>
<protein>
    <recommendedName>
        <fullName evidence="3">Phage tail protein</fullName>
    </recommendedName>
</protein>